<keyword evidence="2" id="KW-1185">Reference proteome</keyword>
<evidence type="ECO:0000313" key="1">
    <source>
        <dbReference type="EMBL" id="MBO1515497.1"/>
    </source>
</evidence>
<evidence type="ECO:0008006" key="3">
    <source>
        <dbReference type="Google" id="ProtNLM"/>
    </source>
</evidence>
<organism evidence="1 2">
    <name type="scientific">Metabacillus bambusae</name>
    <dbReference type="NCBI Taxonomy" id="2795218"/>
    <lineage>
        <taxon>Bacteria</taxon>
        <taxon>Bacillati</taxon>
        <taxon>Bacillota</taxon>
        <taxon>Bacilli</taxon>
        <taxon>Bacillales</taxon>
        <taxon>Bacillaceae</taxon>
        <taxon>Metabacillus</taxon>
    </lineage>
</organism>
<name>A0ABS3NB46_9BACI</name>
<sequence length="88" mass="10466">MLFNHPPEFYKNRNTPEYRGKLSAQQTGMLNHRSKLTDHLVIEIRKEYNQAILTGKSKFQTQKILAEKYNVKRPTISDIVLRKTWIHI</sequence>
<dbReference type="RefSeq" id="WP_207982355.1">
    <property type="nucleotide sequence ID" value="NZ_JAGDEL010000040.1"/>
</dbReference>
<accession>A0ABS3NB46</accession>
<protein>
    <recommendedName>
        <fullName evidence="3">HTH psq-type domain-containing protein</fullName>
    </recommendedName>
</protein>
<dbReference type="Proteomes" id="UP000663981">
    <property type="component" value="Unassembled WGS sequence"/>
</dbReference>
<gene>
    <name evidence="1" type="ORF">I7822_28185</name>
</gene>
<reference evidence="1 2" key="1">
    <citation type="submission" date="2021-03" db="EMBL/GenBank/DDBJ databases">
        <title>Whole genome sequence of Metabacillus bambusae BG109.</title>
        <authorList>
            <person name="Jeong J.W."/>
        </authorList>
    </citation>
    <scope>NUCLEOTIDE SEQUENCE [LARGE SCALE GENOMIC DNA]</scope>
    <source>
        <strain evidence="1 2">BG109</strain>
    </source>
</reference>
<evidence type="ECO:0000313" key="2">
    <source>
        <dbReference type="Proteomes" id="UP000663981"/>
    </source>
</evidence>
<dbReference type="EMBL" id="JAGDEL010000040">
    <property type="protein sequence ID" value="MBO1515497.1"/>
    <property type="molecule type" value="Genomic_DNA"/>
</dbReference>
<proteinExistence type="predicted"/>
<comment type="caution">
    <text evidence="1">The sequence shown here is derived from an EMBL/GenBank/DDBJ whole genome shotgun (WGS) entry which is preliminary data.</text>
</comment>